<evidence type="ECO:0000256" key="5">
    <source>
        <dbReference type="ARBA" id="ARBA00023127"/>
    </source>
</evidence>
<name>A0A812AMP7_ACAPH</name>
<evidence type="ECO:0000256" key="10">
    <source>
        <dbReference type="SAM" id="Phobius"/>
    </source>
</evidence>
<feature type="transmembrane region" description="Helical" evidence="10">
    <location>
        <begin position="390"/>
        <end position="408"/>
    </location>
</feature>
<evidence type="ECO:0000256" key="1">
    <source>
        <dbReference type="ARBA" id="ARBA00004123"/>
    </source>
</evidence>
<reference evidence="12" key="1">
    <citation type="submission" date="2021-01" db="EMBL/GenBank/DDBJ databases">
        <authorList>
            <person name="Li R."/>
            <person name="Bekaert M."/>
        </authorList>
    </citation>
    <scope>NUCLEOTIDE SEQUENCE</scope>
    <source>
        <strain evidence="12">Farmed</strain>
    </source>
</reference>
<keyword evidence="13" id="KW-1185">Reference proteome</keyword>
<feature type="compositionally biased region" description="Low complexity" evidence="9">
    <location>
        <begin position="284"/>
        <end position="299"/>
    </location>
</feature>
<dbReference type="AlphaFoldDB" id="A0A812AMP7"/>
<feature type="compositionally biased region" description="Basic and acidic residues" evidence="9">
    <location>
        <begin position="302"/>
        <end position="316"/>
    </location>
</feature>
<keyword evidence="10" id="KW-0812">Transmembrane</keyword>
<comment type="caution">
    <text evidence="12">The sequence shown here is derived from an EMBL/GenBank/DDBJ whole genome shotgun (WGS) entry which is preliminary data.</text>
</comment>
<dbReference type="GO" id="GO:0006357">
    <property type="term" value="P:regulation of transcription by RNA polymerase II"/>
    <property type="evidence" value="ECO:0007669"/>
    <property type="project" value="InterPro"/>
</dbReference>
<keyword evidence="3" id="KW-0597">Phosphoprotein</keyword>
<evidence type="ECO:0000256" key="8">
    <source>
        <dbReference type="RuleBase" id="RU000383"/>
    </source>
</evidence>
<organism evidence="12 13">
    <name type="scientific">Acanthosepion pharaonis</name>
    <name type="common">Pharaoh cuttlefish</name>
    <name type="synonym">Sepia pharaonis</name>
    <dbReference type="NCBI Taxonomy" id="158019"/>
    <lineage>
        <taxon>Eukaryota</taxon>
        <taxon>Metazoa</taxon>
        <taxon>Spiralia</taxon>
        <taxon>Lophotrochozoa</taxon>
        <taxon>Mollusca</taxon>
        <taxon>Cephalopoda</taxon>
        <taxon>Coleoidea</taxon>
        <taxon>Decapodiformes</taxon>
        <taxon>Sepiida</taxon>
        <taxon>Sepiina</taxon>
        <taxon>Sepiidae</taxon>
        <taxon>Acanthosepion</taxon>
    </lineage>
</organism>
<dbReference type="Pfam" id="PF21797">
    <property type="entry name" value="CycT2-like_C"/>
    <property type="match status" value="1"/>
</dbReference>
<dbReference type="InterPro" id="IPR006671">
    <property type="entry name" value="Cyclin_N"/>
</dbReference>
<keyword evidence="7" id="KW-0539">Nucleus</keyword>
<sequence length="409" mass="46249">MATTDKDERWLFGKAAIYNAPSTQDPEPMDHKRELHFRQITANFIQEMGQKLQVTQLCINTAIVYMHRFYMFQRFQRFNKNHIGAGCLYLAAKIEEQPRKLEHVTKVAYMLQHRDGTLDTKGETYLMLSTELIKNENILLPTLGFDLMVDHPHTHVVKTCQMIKASKDLAQTSYFLATNSLHLTTMCLKYRPTVVACVCIHLASKWGNWELQSSAEGKPWYSYVDKFVTPELLEELTIEFLEVLDGCPTRLKKRIMTWRSGRDKDEDKDKEGPPEKKARSDVRPPSSSTPATSSPALAAKADPSKERAGVSMSDSDRKVRFKLENPVKVVSQSDKTNFPPDSAAGVSGSHSSSATSGLSYSNQKIDQRKKLHKSSSVPLILSSFSLNHPLFFFFSLSLSLSLSCLILYV</sequence>
<evidence type="ECO:0000256" key="6">
    <source>
        <dbReference type="ARBA" id="ARBA00023163"/>
    </source>
</evidence>
<evidence type="ECO:0000256" key="3">
    <source>
        <dbReference type="ARBA" id="ARBA00022553"/>
    </source>
</evidence>
<evidence type="ECO:0000313" key="13">
    <source>
        <dbReference type="Proteomes" id="UP000597762"/>
    </source>
</evidence>
<evidence type="ECO:0000256" key="9">
    <source>
        <dbReference type="SAM" id="MobiDB-lite"/>
    </source>
</evidence>
<proteinExistence type="inferred from homology"/>
<dbReference type="OrthoDB" id="25002at2759"/>
<evidence type="ECO:0000313" key="12">
    <source>
        <dbReference type="EMBL" id="CAE1140781.1"/>
    </source>
</evidence>
<keyword evidence="6" id="KW-0804">Transcription</keyword>
<dbReference type="Proteomes" id="UP000597762">
    <property type="component" value="Unassembled WGS sequence"/>
</dbReference>
<dbReference type="InterPro" id="IPR013763">
    <property type="entry name" value="Cyclin-like_dom"/>
</dbReference>
<keyword evidence="5 8" id="KW-0195">Cyclin</keyword>
<evidence type="ECO:0000256" key="7">
    <source>
        <dbReference type="ARBA" id="ARBA00023242"/>
    </source>
</evidence>
<feature type="domain" description="Cyclin-like" evidence="11">
    <location>
        <begin position="154"/>
        <end position="242"/>
    </location>
</feature>
<comment type="similarity">
    <text evidence="2">Belongs to the cyclin family. Cyclin C subfamily.</text>
</comment>
<accession>A0A812AMP7</accession>
<dbReference type="PANTHER" id="PTHR10026">
    <property type="entry name" value="CYCLIN"/>
    <property type="match status" value="1"/>
</dbReference>
<comment type="subcellular location">
    <subcellularLocation>
        <location evidence="1">Nucleus</location>
    </subcellularLocation>
</comment>
<dbReference type="CDD" id="cd20539">
    <property type="entry name" value="CYCLIN_CCNT_rpt2"/>
    <property type="match status" value="1"/>
</dbReference>
<gene>
    <name evidence="12" type="ORF">SPHA_680</name>
</gene>
<feature type="compositionally biased region" description="Basic and acidic residues" evidence="9">
    <location>
        <begin position="260"/>
        <end position="282"/>
    </location>
</feature>
<dbReference type="SUPFAM" id="SSF47954">
    <property type="entry name" value="Cyclin-like"/>
    <property type="match status" value="2"/>
</dbReference>
<feature type="domain" description="Cyclin-like" evidence="11">
    <location>
        <begin position="43"/>
        <end position="141"/>
    </location>
</feature>
<dbReference type="FunFam" id="1.10.472.10:FF:000004">
    <property type="entry name" value="Cyclin T2"/>
    <property type="match status" value="1"/>
</dbReference>
<keyword evidence="10" id="KW-1133">Transmembrane helix</keyword>
<dbReference type="SMART" id="SM00385">
    <property type="entry name" value="CYCLIN"/>
    <property type="match status" value="2"/>
</dbReference>
<dbReference type="EMBL" id="CAHIKZ030000017">
    <property type="protein sequence ID" value="CAE1140781.1"/>
    <property type="molecule type" value="Genomic_DNA"/>
</dbReference>
<evidence type="ECO:0000256" key="4">
    <source>
        <dbReference type="ARBA" id="ARBA00023015"/>
    </source>
</evidence>
<dbReference type="GO" id="GO:0005634">
    <property type="term" value="C:nucleus"/>
    <property type="evidence" value="ECO:0007669"/>
    <property type="project" value="UniProtKB-SubCell"/>
</dbReference>
<protein>
    <submittedName>
        <fullName evidence="12">CCNT</fullName>
    </submittedName>
</protein>
<evidence type="ECO:0000256" key="2">
    <source>
        <dbReference type="ARBA" id="ARBA00008638"/>
    </source>
</evidence>
<dbReference type="Gene3D" id="1.10.472.10">
    <property type="entry name" value="Cyclin-like"/>
    <property type="match status" value="2"/>
</dbReference>
<dbReference type="InterPro" id="IPR036915">
    <property type="entry name" value="Cyclin-like_sf"/>
</dbReference>
<evidence type="ECO:0000259" key="11">
    <source>
        <dbReference type="SMART" id="SM00385"/>
    </source>
</evidence>
<feature type="region of interest" description="Disordered" evidence="9">
    <location>
        <begin position="260"/>
        <end position="316"/>
    </location>
</feature>
<dbReference type="InterPro" id="IPR043198">
    <property type="entry name" value="Cyclin/Ssn8"/>
</dbReference>
<feature type="compositionally biased region" description="Low complexity" evidence="9">
    <location>
        <begin position="342"/>
        <end position="361"/>
    </location>
</feature>
<dbReference type="GO" id="GO:0016538">
    <property type="term" value="F:cyclin-dependent protein serine/threonine kinase regulator activity"/>
    <property type="evidence" value="ECO:0007669"/>
    <property type="project" value="InterPro"/>
</dbReference>
<keyword evidence="10" id="KW-0472">Membrane</keyword>
<dbReference type="Pfam" id="PF00134">
    <property type="entry name" value="Cyclin_N"/>
    <property type="match status" value="1"/>
</dbReference>
<keyword evidence="4" id="KW-0805">Transcription regulation</keyword>
<feature type="region of interest" description="Disordered" evidence="9">
    <location>
        <begin position="330"/>
        <end position="361"/>
    </location>
</feature>